<dbReference type="Proteomes" id="UP000230750">
    <property type="component" value="Unassembled WGS sequence"/>
</dbReference>
<organism evidence="2 3">
    <name type="scientific">Stichopus japonicus</name>
    <name type="common">Sea cucumber</name>
    <dbReference type="NCBI Taxonomy" id="307972"/>
    <lineage>
        <taxon>Eukaryota</taxon>
        <taxon>Metazoa</taxon>
        <taxon>Echinodermata</taxon>
        <taxon>Eleutherozoa</taxon>
        <taxon>Echinozoa</taxon>
        <taxon>Holothuroidea</taxon>
        <taxon>Aspidochirotacea</taxon>
        <taxon>Aspidochirotida</taxon>
        <taxon>Stichopodidae</taxon>
        <taxon>Apostichopus</taxon>
    </lineage>
</organism>
<feature type="compositionally biased region" description="Basic and acidic residues" evidence="1">
    <location>
        <begin position="481"/>
        <end position="493"/>
    </location>
</feature>
<feature type="region of interest" description="Disordered" evidence="1">
    <location>
        <begin position="694"/>
        <end position="738"/>
    </location>
</feature>
<feature type="compositionally biased region" description="Basic and acidic residues" evidence="1">
    <location>
        <begin position="895"/>
        <end position="915"/>
    </location>
</feature>
<sequence length="999" mass="110748">MPMEMKSKRVVLTLKPWDNSSDNKLPALSEHILEVSEANHREKSHTLEAVASDRGTILEDNREHATNTVPIVGNGLYDTGFCFNGNADQSQPLYVMDLKTSIADGGGDSLPSCEGHRQPFDNFLESDENVKLGRFSFNSEEEVMVTDGLDSVRDIEVCQTETNEMDRVLAPSAPSSIDGLDSIRDTEVCQTETNKMDLVLALTAPSSRDPVCHMSQQELQNSVENSEGDEDRILVEQTQPLERSEVAVKLISLVVPAQGGEEVSSNSSCSFDFDNVIVGTEVTQTAYTDVIPSYATCTDMMPSYNDILQSTLNSDQPGNSVQDSFVSDEGEVVNKSFAEEESSIMEVCPKETGEFDFPIAPVVSAGADPVSGMMPRYVLLNSKDIVVEVDDDCVTDDDMNRLERSDLVIDLVGPIVQDQIDSCLESGADTLIGSSMVGTDLTPSYVDDNSQNDPDLGSQHSSVQYESESTEGESVNSSSDEVVHPDAEEKENASEVMPDVVNDYIFYVMMAPENECLDIDNESYYPSKMSSSVTIDVGSSGGGSHEDLEVDNEIVYPSMMSSTVTIDIGSPGGGPQEDLEVEAVFGDVSCKAQPEEQIKGLDRNKYTKDYSELTWSRPLYIDLQEPSTEVQSSKLVNEEMCLPDCRQFVKADVEQVQSLHGDELPAYGRKSVAEDTIQDVTNLTESQGALDEQSLKENMKEKSEFNKSGEHENSQPTERTSGKGIFSSSSEKKLQMMSEEPVGAQGDGFYGFPSKADYLRHKIKQVVMQMEVEKEDPSFLEELEREMIPPSSNISRLVRVLKKSTASSHARPLKEQPDIAYKQEIQNSGQVINISPVVENEPFGDHSNLNSHGKDVLSECRYVSSSLETFHELVPCMTKKDQGGDRGVDSSVCPENKESLPADQRSEGISKEEIEEHQRKFRNTLKFWKLVNHPDDSDAWKEKMRPAVTSSDSVDYNMQEKDQTNTEVQLKLTDALGEMFHFWTMEESMRQISKKMKRQ</sequence>
<dbReference type="EMBL" id="MRZV01000220">
    <property type="protein sequence ID" value="PIK55317.1"/>
    <property type="molecule type" value="Genomic_DNA"/>
</dbReference>
<proteinExistence type="predicted"/>
<feature type="region of interest" description="Disordered" evidence="1">
    <location>
        <begin position="442"/>
        <end position="494"/>
    </location>
</feature>
<evidence type="ECO:0000313" key="3">
    <source>
        <dbReference type="Proteomes" id="UP000230750"/>
    </source>
</evidence>
<feature type="compositionally biased region" description="Polar residues" evidence="1">
    <location>
        <begin position="447"/>
        <end position="480"/>
    </location>
</feature>
<evidence type="ECO:0000256" key="1">
    <source>
        <dbReference type="SAM" id="MobiDB-lite"/>
    </source>
</evidence>
<comment type="caution">
    <text evidence="2">The sequence shown here is derived from an EMBL/GenBank/DDBJ whole genome shotgun (WGS) entry which is preliminary data.</text>
</comment>
<protein>
    <submittedName>
        <fullName evidence="2">Uncharacterized protein</fullName>
    </submittedName>
</protein>
<keyword evidence="3" id="KW-1185">Reference proteome</keyword>
<feature type="region of interest" description="Disordered" evidence="1">
    <location>
        <begin position="880"/>
        <end position="915"/>
    </location>
</feature>
<reference evidence="2 3" key="1">
    <citation type="journal article" date="2017" name="PLoS Biol.">
        <title>The sea cucumber genome provides insights into morphological evolution and visceral regeneration.</title>
        <authorList>
            <person name="Zhang X."/>
            <person name="Sun L."/>
            <person name="Yuan J."/>
            <person name="Sun Y."/>
            <person name="Gao Y."/>
            <person name="Zhang L."/>
            <person name="Li S."/>
            <person name="Dai H."/>
            <person name="Hamel J.F."/>
            <person name="Liu C."/>
            <person name="Yu Y."/>
            <person name="Liu S."/>
            <person name="Lin W."/>
            <person name="Guo K."/>
            <person name="Jin S."/>
            <person name="Xu P."/>
            <person name="Storey K.B."/>
            <person name="Huan P."/>
            <person name="Zhang T."/>
            <person name="Zhou Y."/>
            <person name="Zhang J."/>
            <person name="Lin C."/>
            <person name="Li X."/>
            <person name="Xing L."/>
            <person name="Huo D."/>
            <person name="Sun M."/>
            <person name="Wang L."/>
            <person name="Mercier A."/>
            <person name="Li F."/>
            <person name="Yang H."/>
            <person name="Xiang J."/>
        </authorList>
    </citation>
    <scope>NUCLEOTIDE SEQUENCE [LARGE SCALE GENOMIC DNA]</scope>
    <source>
        <strain evidence="2">Shaxun</strain>
        <tissue evidence="2">Muscle</tissue>
    </source>
</reference>
<feature type="compositionally biased region" description="Basic and acidic residues" evidence="1">
    <location>
        <begin position="694"/>
        <end position="713"/>
    </location>
</feature>
<dbReference type="AlphaFoldDB" id="A0A2G8L4X4"/>
<gene>
    <name evidence="2" type="ORF">BSL78_07789</name>
</gene>
<evidence type="ECO:0000313" key="2">
    <source>
        <dbReference type="EMBL" id="PIK55317.1"/>
    </source>
</evidence>
<name>A0A2G8L4X4_STIJA</name>
<accession>A0A2G8L4X4</accession>